<keyword evidence="2" id="KW-1185">Reference proteome</keyword>
<protein>
    <submittedName>
        <fullName evidence="3">BTB domain-containing protein</fullName>
    </submittedName>
</protein>
<reference evidence="1 2" key="1">
    <citation type="submission" date="2018-11" db="EMBL/GenBank/DDBJ databases">
        <authorList>
            <consortium name="Pathogen Informatics"/>
        </authorList>
    </citation>
    <scope>NUCLEOTIDE SEQUENCE [LARGE SCALE GENOMIC DNA]</scope>
</reference>
<accession>A0A183FWS9</accession>
<dbReference type="Proteomes" id="UP000050761">
    <property type="component" value="Unassembled WGS sequence"/>
</dbReference>
<evidence type="ECO:0000313" key="2">
    <source>
        <dbReference type="Proteomes" id="UP000050761"/>
    </source>
</evidence>
<gene>
    <name evidence="1" type="ORF">HPBE_LOCUS12932</name>
</gene>
<dbReference type="OrthoDB" id="410104at2759"/>
<sequence>MGFWPLSYIEPWSVVKLFTDLAYHVNRTPVLAYVAFVFTNKKILKMSLNIGDLLVYHNANNLDLLSLVYKLLSCFLNRIGKTTRREPARTLVTQGVPIQYIRVLNMLYSGFTNELFFNDVVNVKRGVQKGDTISTRLGVTFEIIMAIKDSCKAKFPIPNRYVRSTPSGPRDLIIVGF</sequence>
<dbReference type="WBParaSite" id="HPBE_0001293101-mRNA-1">
    <property type="protein sequence ID" value="HPBE_0001293101-mRNA-1"/>
    <property type="gene ID" value="HPBE_0001293101"/>
</dbReference>
<dbReference type="AlphaFoldDB" id="A0A183FWS9"/>
<reference evidence="3" key="2">
    <citation type="submission" date="2019-09" db="UniProtKB">
        <authorList>
            <consortium name="WormBaseParasite"/>
        </authorList>
    </citation>
    <scope>IDENTIFICATION</scope>
</reference>
<evidence type="ECO:0000313" key="3">
    <source>
        <dbReference type="WBParaSite" id="HPBE_0001293101-mRNA-1"/>
    </source>
</evidence>
<accession>A0A3P8AE38</accession>
<proteinExistence type="predicted"/>
<evidence type="ECO:0000313" key="1">
    <source>
        <dbReference type="EMBL" id="VDO94204.1"/>
    </source>
</evidence>
<organism evidence="2 3">
    <name type="scientific">Heligmosomoides polygyrus</name>
    <name type="common">Parasitic roundworm</name>
    <dbReference type="NCBI Taxonomy" id="6339"/>
    <lineage>
        <taxon>Eukaryota</taxon>
        <taxon>Metazoa</taxon>
        <taxon>Ecdysozoa</taxon>
        <taxon>Nematoda</taxon>
        <taxon>Chromadorea</taxon>
        <taxon>Rhabditida</taxon>
        <taxon>Rhabditina</taxon>
        <taxon>Rhabditomorpha</taxon>
        <taxon>Strongyloidea</taxon>
        <taxon>Heligmosomidae</taxon>
        <taxon>Heligmosomoides</taxon>
    </lineage>
</organism>
<name>A0A183FWS9_HELPZ</name>
<dbReference type="EMBL" id="UZAH01027696">
    <property type="protein sequence ID" value="VDO94204.1"/>
    <property type="molecule type" value="Genomic_DNA"/>
</dbReference>